<comment type="subcellular location">
    <subcellularLocation>
        <location evidence="1">Membrane</location>
    </subcellularLocation>
</comment>
<dbReference type="Pfam" id="PF06580">
    <property type="entry name" value="His_kinase"/>
    <property type="match status" value="1"/>
</dbReference>
<dbReference type="InterPro" id="IPR050640">
    <property type="entry name" value="Bact_2-comp_sensor_kinase"/>
</dbReference>
<feature type="coiled-coil region" evidence="5">
    <location>
        <begin position="362"/>
        <end position="396"/>
    </location>
</feature>
<protein>
    <submittedName>
        <fullName evidence="8">Sensor histidine kinase</fullName>
    </submittedName>
</protein>
<dbReference type="InterPro" id="IPR036890">
    <property type="entry name" value="HATPase_C_sf"/>
</dbReference>
<dbReference type="InterPro" id="IPR003594">
    <property type="entry name" value="HATPase_dom"/>
</dbReference>
<feature type="domain" description="HAMP" evidence="7">
    <location>
        <begin position="322"/>
        <end position="374"/>
    </location>
</feature>
<dbReference type="Proteomes" id="UP000649826">
    <property type="component" value="Unassembled WGS sequence"/>
</dbReference>
<gene>
    <name evidence="8" type="ORF">H8Z82_00125</name>
</gene>
<evidence type="ECO:0000256" key="2">
    <source>
        <dbReference type="ARBA" id="ARBA00022553"/>
    </source>
</evidence>
<keyword evidence="3" id="KW-0808">Transferase</keyword>
<accession>A0ABR7IDJ6</accession>
<evidence type="ECO:0000313" key="8">
    <source>
        <dbReference type="EMBL" id="MBC5778095.1"/>
    </source>
</evidence>
<reference evidence="8 9" key="1">
    <citation type="submission" date="2020-08" db="EMBL/GenBank/DDBJ databases">
        <title>Genome public.</title>
        <authorList>
            <person name="Liu C."/>
            <person name="Sun Q."/>
        </authorList>
    </citation>
    <scope>NUCLEOTIDE SEQUENCE [LARGE SCALE GENOMIC DNA]</scope>
    <source>
        <strain evidence="8 9">M29</strain>
    </source>
</reference>
<proteinExistence type="predicted"/>
<feature type="transmembrane region" description="Helical" evidence="6">
    <location>
        <begin position="302"/>
        <end position="324"/>
    </location>
</feature>
<dbReference type="GO" id="GO:0016301">
    <property type="term" value="F:kinase activity"/>
    <property type="evidence" value="ECO:0007669"/>
    <property type="project" value="UniProtKB-KW"/>
</dbReference>
<dbReference type="PANTHER" id="PTHR34220">
    <property type="entry name" value="SENSOR HISTIDINE KINASE YPDA"/>
    <property type="match status" value="1"/>
</dbReference>
<evidence type="ECO:0000256" key="5">
    <source>
        <dbReference type="SAM" id="Coils"/>
    </source>
</evidence>
<dbReference type="InterPro" id="IPR010559">
    <property type="entry name" value="Sig_transdc_His_kin_internal"/>
</dbReference>
<dbReference type="SUPFAM" id="SSF55874">
    <property type="entry name" value="ATPase domain of HSP90 chaperone/DNA topoisomerase II/histidine kinase"/>
    <property type="match status" value="1"/>
</dbReference>
<dbReference type="Gene3D" id="3.30.565.10">
    <property type="entry name" value="Histidine kinase-like ATPase, C-terminal domain"/>
    <property type="match status" value="1"/>
</dbReference>
<dbReference type="SMART" id="SM00304">
    <property type="entry name" value="HAMP"/>
    <property type="match status" value="1"/>
</dbReference>
<name>A0ABR7IDJ6_9FIRM</name>
<dbReference type="Pfam" id="PF00672">
    <property type="entry name" value="HAMP"/>
    <property type="match status" value="1"/>
</dbReference>
<keyword evidence="9" id="KW-1185">Reference proteome</keyword>
<organism evidence="8 9">
    <name type="scientific">Blautia difficilis</name>
    <dbReference type="NCBI Taxonomy" id="2763027"/>
    <lineage>
        <taxon>Bacteria</taxon>
        <taxon>Bacillati</taxon>
        <taxon>Bacillota</taxon>
        <taxon>Clostridia</taxon>
        <taxon>Lachnospirales</taxon>
        <taxon>Lachnospiraceae</taxon>
        <taxon>Blautia</taxon>
    </lineage>
</organism>
<dbReference type="EMBL" id="JACOQG010000001">
    <property type="protein sequence ID" value="MBC5778095.1"/>
    <property type="molecule type" value="Genomic_DNA"/>
</dbReference>
<evidence type="ECO:0000313" key="9">
    <source>
        <dbReference type="Proteomes" id="UP000649826"/>
    </source>
</evidence>
<keyword evidence="6" id="KW-1133">Transmembrane helix</keyword>
<keyword evidence="6" id="KW-0472">Membrane</keyword>
<dbReference type="RefSeq" id="WP_186993875.1">
    <property type="nucleotide sequence ID" value="NZ_JACOQG010000001.1"/>
</dbReference>
<comment type="caution">
    <text evidence="8">The sequence shown here is derived from an EMBL/GenBank/DDBJ whole genome shotgun (WGS) entry which is preliminary data.</text>
</comment>
<dbReference type="PANTHER" id="PTHR34220:SF7">
    <property type="entry name" value="SENSOR HISTIDINE KINASE YPDA"/>
    <property type="match status" value="1"/>
</dbReference>
<evidence type="ECO:0000256" key="4">
    <source>
        <dbReference type="ARBA" id="ARBA00022777"/>
    </source>
</evidence>
<keyword evidence="2" id="KW-0597">Phosphoprotein</keyword>
<dbReference type="Pfam" id="PF02518">
    <property type="entry name" value="HATPase_c"/>
    <property type="match status" value="1"/>
</dbReference>
<sequence>MRKRWYYQGFRKFSIKTRLMIALLMISIIPLAGISGYSFHIFSVALRSKLSASISQTLSMINLNMVSEIEKYQYLCGSICVSQEIKDGLLNKDMTDMEKNKAITEIQSMIRSKIIYPAQAKNITVYDTDGNIFYDLGYDGFYQEDVDMLLSRLETETGDVWAYVHTYRDRDILVLGRRIYEQYNQSQVIGYTLISIDEKIFSKTVLEPIGLADSSNIMYLNTDGTILSSWDRKVGMGQKADEELLENIENRLPKKTDSFSIDENGQEQLVTYIFNKNLNQLFVYTMPYHYINSEVYTLLKRILIVALFLVLLCVAIVSAVYLGITSPIRSMLDFCKKLSDGDLSVRIQDTCSDELSDLSGSMNHMADTIERLIHQQKEQEEKKRELELQMLQYQLNPHFLFNTLNSLRFVAAMHKDQIVSDGIQALSSLLQNTLTNKNEYITIQEELENLENYFSILRIRYAGSFEYSIHTEEDELLSCLIPKLILQPLAENSVMHGSSDDGSVMEIMITCWEENGNIMIELTDNGKGFEVTPAALAPHKDRKKIGVSNVNDRIQLNFGREYGLKIESHPGDGTTCTLTLPKLNTDHRDSVSECKNTERN</sequence>
<dbReference type="InterPro" id="IPR003660">
    <property type="entry name" value="HAMP_dom"/>
</dbReference>
<dbReference type="Gene3D" id="6.10.340.10">
    <property type="match status" value="1"/>
</dbReference>
<evidence type="ECO:0000259" key="7">
    <source>
        <dbReference type="PROSITE" id="PS50885"/>
    </source>
</evidence>
<evidence type="ECO:0000256" key="6">
    <source>
        <dbReference type="SAM" id="Phobius"/>
    </source>
</evidence>
<dbReference type="CDD" id="cd06225">
    <property type="entry name" value="HAMP"/>
    <property type="match status" value="1"/>
</dbReference>
<evidence type="ECO:0000256" key="3">
    <source>
        <dbReference type="ARBA" id="ARBA00022679"/>
    </source>
</evidence>
<dbReference type="PROSITE" id="PS50885">
    <property type="entry name" value="HAMP"/>
    <property type="match status" value="1"/>
</dbReference>
<keyword evidence="6" id="KW-0812">Transmembrane</keyword>
<keyword evidence="5" id="KW-0175">Coiled coil</keyword>
<evidence type="ECO:0000256" key="1">
    <source>
        <dbReference type="ARBA" id="ARBA00004370"/>
    </source>
</evidence>
<feature type="transmembrane region" description="Helical" evidence="6">
    <location>
        <begin position="21"/>
        <end position="46"/>
    </location>
</feature>
<dbReference type="SUPFAM" id="SSF158472">
    <property type="entry name" value="HAMP domain-like"/>
    <property type="match status" value="1"/>
</dbReference>
<keyword evidence="4 8" id="KW-0418">Kinase</keyword>